<dbReference type="SUPFAM" id="SSF55781">
    <property type="entry name" value="GAF domain-like"/>
    <property type="match status" value="1"/>
</dbReference>
<evidence type="ECO:0000259" key="5">
    <source>
        <dbReference type="PROSITE" id="PS51078"/>
    </source>
</evidence>
<keyword evidence="1" id="KW-0805">Transcription regulation</keyword>
<evidence type="ECO:0000313" key="7">
    <source>
        <dbReference type="Proteomes" id="UP000298468"/>
    </source>
</evidence>
<dbReference type="InterPro" id="IPR036390">
    <property type="entry name" value="WH_DNA-bd_sf"/>
</dbReference>
<evidence type="ECO:0000256" key="2">
    <source>
        <dbReference type="ARBA" id="ARBA00023125"/>
    </source>
</evidence>
<keyword evidence="7" id="KW-1185">Reference proteome</keyword>
<dbReference type="Proteomes" id="UP000298468">
    <property type="component" value="Unassembled WGS sequence"/>
</dbReference>
<dbReference type="SUPFAM" id="SSF46785">
    <property type="entry name" value="Winged helix' DNA-binding domain"/>
    <property type="match status" value="1"/>
</dbReference>
<sequence length="274" mass="30093">MYNMWNTMKATAPDIHTEQQTDERLVGSVRVLAVLTELAKYPEGVSLDEMARTVDSPKPTVHRALASLCKAGLAAKDGRGRYLLGDEFLRMAFANHEQRPDHLRVQPILDRLAERYGETAHYAVLDGHDVVYRAKVDPAVGAMRLTSTIGGRNPAHVTGVGKMLLALKLPTIDTVEAWVGDRQLERRTARSAGTSRELHEQLELVRARGYSVDDQENEPGVNCLAVPIYLTSPSAPSGAVSVSALAYRTPLQTLIDDLSVIRSIVEGKSDEELQ</sequence>
<dbReference type="SMART" id="SM00346">
    <property type="entry name" value="HTH_ICLR"/>
    <property type="match status" value="1"/>
</dbReference>
<organism evidence="6 7">
    <name type="scientific">Cryobacterium lactosi</name>
    <dbReference type="NCBI Taxonomy" id="1259202"/>
    <lineage>
        <taxon>Bacteria</taxon>
        <taxon>Bacillati</taxon>
        <taxon>Actinomycetota</taxon>
        <taxon>Actinomycetes</taxon>
        <taxon>Micrococcales</taxon>
        <taxon>Microbacteriaceae</taxon>
        <taxon>Cryobacterium</taxon>
    </lineage>
</organism>
<dbReference type="AlphaFoldDB" id="A0A4R9BIW7"/>
<dbReference type="PANTHER" id="PTHR30136">
    <property type="entry name" value="HELIX-TURN-HELIX TRANSCRIPTIONAL REGULATOR, ICLR FAMILY"/>
    <property type="match status" value="1"/>
</dbReference>
<dbReference type="InterPro" id="IPR029016">
    <property type="entry name" value="GAF-like_dom_sf"/>
</dbReference>
<dbReference type="PROSITE" id="PS51078">
    <property type="entry name" value="ICLR_ED"/>
    <property type="match status" value="1"/>
</dbReference>
<reference evidence="6 7" key="1">
    <citation type="submission" date="2019-03" db="EMBL/GenBank/DDBJ databases">
        <title>Genomics of glacier-inhabiting Cryobacterium strains.</title>
        <authorList>
            <person name="Liu Q."/>
            <person name="Xin Y.-H."/>
        </authorList>
    </citation>
    <scope>NUCLEOTIDE SEQUENCE [LARGE SCALE GENOMIC DNA]</scope>
    <source>
        <strain evidence="6 7">Sr59</strain>
    </source>
</reference>
<evidence type="ECO:0000259" key="4">
    <source>
        <dbReference type="PROSITE" id="PS51077"/>
    </source>
</evidence>
<protein>
    <submittedName>
        <fullName evidence="6">IclR family transcriptional regulator</fullName>
    </submittedName>
</protein>
<proteinExistence type="predicted"/>
<dbReference type="GO" id="GO:0045892">
    <property type="term" value="P:negative regulation of DNA-templated transcription"/>
    <property type="evidence" value="ECO:0007669"/>
    <property type="project" value="TreeGrafter"/>
</dbReference>
<evidence type="ECO:0000313" key="6">
    <source>
        <dbReference type="EMBL" id="TFD84018.1"/>
    </source>
</evidence>
<dbReference type="EMBL" id="SOHM01000042">
    <property type="protein sequence ID" value="TFD84018.1"/>
    <property type="molecule type" value="Genomic_DNA"/>
</dbReference>
<dbReference type="Pfam" id="PF01614">
    <property type="entry name" value="IclR_C"/>
    <property type="match status" value="1"/>
</dbReference>
<evidence type="ECO:0000256" key="1">
    <source>
        <dbReference type="ARBA" id="ARBA00023015"/>
    </source>
</evidence>
<feature type="domain" description="HTH iclR-type" evidence="4">
    <location>
        <begin position="25"/>
        <end position="86"/>
    </location>
</feature>
<dbReference type="InterPro" id="IPR036388">
    <property type="entry name" value="WH-like_DNA-bd_sf"/>
</dbReference>
<dbReference type="PROSITE" id="PS51077">
    <property type="entry name" value="HTH_ICLR"/>
    <property type="match status" value="1"/>
</dbReference>
<comment type="caution">
    <text evidence="6">The sequence shown here is derived from an EMBL/GenBank/DDBJ whole genome shotgun (WGS) entry which is preliminary data.</text>
</comment>
<dbReference type="InterPro" id="IPR005471">
    <property type="entry name" value="Tscrpt_reg_IclR_N"/>
</dbReference>
<dbReference type="OrthoDB" id="8479143at2"/>
<dbReference type="GO" id="GO:0003677">
    <property type="term" value="F:DNA binding"/>
    <property type="evidence" value="ECO:0007669"/>
    <property type="project" value="UniProtKB-KW"/>
</dbReference>
<feature type="domain" description="IclR-ED" evidence="5">
    <location>
        <begin position="87"/>
        <end position="274"/>
    </location>
</feature>
<dbReference type="GO" id="GO:0003700">
    <property type="term" value="F:DNA-binding transcription factor activity"/>
    <property type="evidence" value="ECO:0007669"/>
    <property type="project" value="TreeGrafter"/>
</dbReference>
<dbReference type="InterPro" id="IPR014757">
    <property type="entry name" value="Tscrpt_reg_IclR_C"/>
</dbReference>
<dbReference type="Pfam" id="PF09339">
    <property type="entry name" value="HTH_IclR"/>
    <property type="match status" value="1"/>
</dbReference>
<keyword evidence="2" id="KW-0238">DNA-binding</keyword>
<name>A0A4R9BIW7_9MICO</name>
<dbReference type="Gene3D" id="1.10.10.10">
    <property type="entry name" value="Winged helix-like DNA-binding domain superfamily/Winged helix DNA-binding domain"/>
    <property type="match status" value="1"/>
</dbReference>
<accession>A0A4R9BIW7</accession>
<dbReference type="InterPro" id="IPR050707">
    <property type="entry name" value="HTH_MetabolicPath_Reg"/>
</dbReference>
<evidence type="ECO:0000256" key="3">
    <source>
        <dbReference type="ARBA" id="ARBA00023163"/>
    </source>
</evidence>
<keyword evidence="3" id="KW-0804">Transcription</keyword>
<gene>
    <name evidence="6" type="ORF">E3T61_19800</name>
</gene>
<dbReference type="PANTHER" id="PTHR30136:SF24">
    <property type="entry name" value="HTH-TYPE TRANSCRIPTIONAL REPRESSOR ALLR"/>
    <property type="match status" value="1"/>
</dbReference>
<dbReference type="Gene3D" id="3.30.450.40">
    <property type="match status" value="1"/>
</dbReference>